<keyword evidence="3" id="KW-0456">Lyase</keyword>
<dbReference type="Gene3D" id="3.40.50.720">
    <property type="entry name" value="NAD(P)-binding Rossmann-like Domain"/>
    <property type="match status" value="2"/>
</dbReference>
<dbReference type="OrthoDB" id="16464at2759"/>
<keyword evidence="2" id="KW-0520">NAD</keyword>
<keyword evidence="6" id="KW-1185">Reference proteome</keyword>
<dbReference type="STRING" id="947166.A0A1D1ULY4"/>
<gene>
    <name evidence="5" type="primary">RvY_02097-1</name>
    <name evidence="5" type="synonym">RvY_02097.1</name>
    <name evidence="5" type="ORF">RvY_02097</name>
</gene>
<dbReference type="GO" id="GO:0008460">
    <property type="term" value="F:dTDP-glucose 4,6-dehydratase activity"/>
    <property type="evidence" value="ECO:0007669"/>
    <property type="project" value="InterPro"/>
</dbReference>
<evidence type="ECO:0000256" key="3">
    <source>
        <dbReference type="ARBA" id="ARBA00023239"/>
    </source>
</evidence>
<dbReference type="GO" id="GO:0009225">
    <property type="term" value="P:nucleotide-sugar metabolic process"/>
    <property type="evidence" value="ECO:0007669"/>
    <property type="project" value="InterPro"/>
</dbReference>
<dbReference type="InterPro" id="IPR005888">
    <property type="entry name" value="dTDP_Gluc_deHydtase"/>
</dbReference>
<dbReference type="InterPro" id="IPR036291">
    <property type="entry name" value="NAD(P)-bd_dom_sf"/>
</dbReference>
<name>A0A1D1ULY4_RAMVA</name>
<dbReference type="Proteomes" id="UP000186922">
    <property type="component" value="Unassembled WGS sequence"/>
</dbReference>
<feature type="domain" description="NAD(P)-binding" evidence="4">
    <location>
        <begin position="327"/>
        <end position="631"/>
    </location>
</feature>
<comment type="caution">
    <text evidence="5">The sequence shown here is derived from an EMBL/GenBank/DDBJ whole genome shotgun (WGS) entry which is preliminary data.</text>
</comment>
<dbReference type="PANTHER" id="PTHR43000">
    <property type="entry name" value="DTDP-D-GLUCOSE 4,6-DEHYDRATASE-RELATED"/>
    <property type="match status" value="1"/>
</dbReference>
<evidence type="ECO:0000313" key="5">
    <source>
        <dbReference type="EMBL" id="GAU89560.1"/>
    </source>
</evidence>
<organism evidence="5 6">
    <name type="scientific">Ramazzottius varieornatus</name>
    <name type="common">Water bear</name>
    <name type="synonym">Tardigrade</name>
    <dbReference type="NCBI Taxonomy" id="947166"/>
    <lineage>
        <taxon>Eukaryota</taxon>
        <taxon>Metazoa</taxon>
        <taxon>Ecdysozoa</taxon>
        <taxon>Tardigrada</taxon>
        <taxon>Eutardigrada</taxon>
        <taxon>Parachela</taxon>
        <taxon>Hypsibioidea</taxon>
        <taxon>Ramazzottiidae</taxon>
        <taxon>Ramazzottius</taxon>
    </lineage>
</organism>
<accession>A0A1D1ULY4</accession>
<dbReference type="InterPro" id="IPR016040">
    <property type="entry name" value="NAD(P)-bd_dom"/>
</dbReference>
<dbReference type="CDD" id="cd05246">
    <property type="entry name" value="dTDP_GD_SDR_e"/>
    <property type="match status" value="1"/>
</dbReference>
<proteinExistence type="predicted"/>
<dbReference type="EMBL" id="BDGG01000001">
    <property type="protein sequence ID" value="GAU89560.1"/>
    <property type="molecule type" value="Genomic_DNA"/>
</dbReference>
<reference evidence="5 6" key="1">
    <citation type="journal article" date="2016" name="Nat. Commun.">
        <title>Extremotolerant tardigrade genome and improved radiotolerance of human cultured cells by tardigrade-unique protein.</title>
        <authorList>
            <person name="Hashimoto T."/>
            <person name="Horikawa D.D."/>
            <person name="Saito Y."/>
            <person name="Kuwahara H."/>
            <person name="Kozuka-Hata H."/>
            <person name="Shin-I T."/>
            <person name="Minakuchi Y."/>
            <person name="Ohishi K."/>
            <person name="Motoyama A."/>
            <person name="Aizu T."/>
            <person name="Enomoto A."/>
            <person name="Kondo K."/>
            <person name="Tanaka S."/>
            <person name="Hara Y."/>
            <person name="Koshikawa S."/>
            <person name="Sagara H."/>
            <person name="Miura T."/>
            <person name="Yokobori S."/>
            <person name="Miyagawa K."/>
            <person name="Suzuki Y."/>
            <person name="Kubo T."/>
            <person name="Oyama M."/>
            <person name="Kohara Y."/>
            <person name="Fujiyama A."/>
            <person name="Arakawa K."/>
            <person name="Katayama T."/>
            <person name="Toyoda A."/>
            <person name="Kunieda T."/>
        </authorList>
    </citation>
    <scope>NUCLEOTIDE SEQUENCE [LARGE SCALE GENOMIC DNA]</scope>
    <source>
        <strain evidence="5 6">YOKOZUNA-1</strain>
    </source>
</reference>
<evidence type="ECO:0000256" key="1">
    <source>
        <dbReference type="ARBA" id="ARBA00001911"/>
    </source>
</evidence>
<evidence type="ECO:0000313" key="6">
    <source>
        <dbReference type="Proteomes" id="UP000186922"/>
    </source>
</evidence>
<dbReference type="Pfam" id="PF16363">
    <property type="entry name" value="GDP_Man_Dehyd"/>
    <property type="match status" value="1"/>
</dbReference>
<dbReference type="Gene3D" id="3.90.25.10">
    <property type="entry name" value="UDP-galactose 4-epimerase, domain 1"/>
    <property type="match status" value="1"/>
</dbReference>
<evidence type="ECO:0000259" key="4">
    <source>
        <dbReference type="Pfam" id="PF16363"/>
    </source>
</evidence>
<evidence type="ECO:0000256" key="2">
    <source>
        <dbReference type="ARBA" id="ARBA00023027"/>
    </source>
</evidence>
<comment type="cofactor">
    <cofactor evidence="1">
        <name>NAD(+)</name>
        <dbReference type="ChEBI" id="CHEBI:57540"/>
    </cofactor>
</comment>
<sequence length="663" mass="74177">MKFLIYGHSGWIGQQFCEAVKSAGDKAYPGGRVRFVQDVIADVEKWNPDRVVCALGRTSGPLNNTVDYLEQPGKLTDNVGSNLTAPVLVALATSGLHGRSIPLLYIGSGCIFEYDATHTVGGHGFREDENANFFGSSYSIVKGQTDLLMKGFPHVLNARVRMPISVQSNPRDFITKIVGYKKIISVKNSMTILSDWIPFLIALLVHMKTGTINAVNPGSIDHDTVLKQYESSAKTKLNYILVPPSEQSDLVVAKRSNNLLTADKAIVMMNELIQETKNRYSVPAVLKPINERIMEILALRFRNPVIDMMYPPPAQNRSANNPERVLLVTGGAGFIGSSFINYWLTGHRKDIVINFDALLTNSNLRNIENPQDPNYKFIHADLLDERELRRTFEQNHITHVIHFAAASTVDPSFGHPLTYIENNIIGMFNLLETIKIYRENFQLFVHISTDEVYGEVPTGSCAEHNTPFFPTNPYAATKAGAECLLMSYGKSFGLPYVITRANNVYGKYQFPTQVIPKFVTCLLSDQKLPVHGAGLMSRRFLHVEDYCTALQTVVEKGVIGEVYNIGTDDEIQIIQLCRLLVTKVHGSDDPAQYIEYVTDRPHNDCRYSVDSSKIRALGWTSKVDFDTGLDQTVDWYRTAKRHWEMGDPFQRNGASGTSVFQCT</sequence>
<dbReference type="AlphaFoldDB" id="A0A1D1ULY4"/>
<protein>
    <recommendedName>
        <fullName evidence="4">NAD(P)-binding domain-containing protein</fullName>
    </recommendedName>
</protein>
<dbReference type="SUPFAM" id="SSF51735">
    <property type="entry name" value="NAD(P)-binding Rossmann-fold domains"/>
    <property type="match status" value="2"/>
</dbReference>